<keyword evidence="1" id="KW-0862">Zinc</keyword>
<feature type="domain" description="SWIM-type" evidence="2">
    <location>
        <begin position="64"/>
        <end position="100"/>
    </location>
</feature>
<organism evidence="3 4">
    <name type="scientific">Henosepilachna vigintioctopunctata</name>
    <dbReference type="NCBI Taxonomy" id="420089"/>
    <lineage>
        <taxon>Eukaryota</taxon>
        <taxon>Metazoa</taxon>
        <taxon>Ecdysozoa</taxon>
        <taxon>Arthropoda</taxon>
        <taxon>Hexapoda</taxon>
        <taxon>Insecta</taxon>
        <taxon>Pterygota</taxon>
        <taxon>Neoptera</taxon>
        <taxon>Endopterygota</taxon>
        <taxon>Coleoptera</taxon>
        <taxon>Polyphaga</taxon>
        <taxon>Cucujiformia</taxon>
        <taxon>Coccinelloidea</taxon>
        <taxon>Coccinellidae</taxon>
        <taxon>Epilachninae</taxon>
        <taxon>Epilachnini</taxon>
        <taxon>Henosepilachna</taxon>
    </lineage>
</organism>
<evidence type="ECO:0000259" key="2">
    <source>
        <dbReference type="PROSITE" id="PS50966"/>
    </source>
</evidence>
<comment type="caution">
    <text evidence="3">The sequence shown here is derived from an EMBL/GenBank/DDBJ whole genome shotgun (WGS) entry which is preliminary data.</text>
</comment>
<sequence length="192" mass="21605">MEKIIKYGFQPVVNNVIHGQNDEKGKKLFKSKHVYGVVEKTNKIKTVITGKVVPQTGVSNFYDVTISVDSNRHVSNTVCTCKAGLEGKCKHICALIHYVNSPETSSSKTSLSQQWVLSAEMTKLKPIKLTVASMPESLKNTPLRKILELEEKENIVITRAESMLQMIQSKAKEVLQEKARKVVSDLFLFYIH</sequence>
<evidence type="ECO:0000256" key="1">
    <source>
        <dbReference type="PROSITE-ProRule" id="PRU00325"/>
    </source>
</evidence>
<dbReference type="GO" id="GO:0008270">
    <property type="term" value="F:zinc ion binding"/>
    <property type="evidence" value="ECO:0007669"/>
    <property type="project" value="UniProtKB-KW"/>
</dbReference>
<gene>
    <name evidence="3" type="ORF">WA026_013328</name>
</gene>
<keyword evidence="4" id="KW-1185">Reference proteome</keyword>
<dbReference type="EMBL" id="JARQZJ010000127">
    <property type="protein sequence ID" value="KAK9890990.1"/>
    <property type="molecule type" value="Genomic_DNA"/>
</dbReference>
<dbReference type="Proteomes" id="UP001431783">
    <property type="component" value="Unassembled WGS sequence"/>
</dbReference>
<dbReference type="AlphaFoldDB" id="A0AAW1VFF3"/>
<evidence type="ECO:0000313" key="4">
    <source>
        <dbReference type="Proteomes" id="UP001431783"/>
    </source>
</evidence>
<evidence type="ECO:0000313" key="3">
    <source>
        <dbReference type="EMBL" id="KAK9890990.1"/>
    </source>
</evidence>
<protein>
    <recommendedName>
        <fullName evidence="2">SWIM-type domain-containing protein</fullName>
    </recommendedName>
</protein>
<accession>A0AAW1VFF3</accession>
<dbReference type="PROSITE" id="PS50966">
    <property type="entry name" value="ZF_SWIM"/>
    <property type="match status" value="1"/>
</dbReference>
<proteinExistence type="predicted"/>
<name>A0AAW1VFF3_9CUCU</name>
<keyword evidence="1" id="KW-0863">Zinc-finger</keyword>
<keyword evidence="1" id="KW-0479">Metal-binding</keyword>
<reference evidence="3 4" key="1">
    <citation type="submission" date="2023-03" db="EMBL/GenBank/DDBJ databases">
        <title>Genome insight into feeding habits of ladybird beetles.</title>
        <authorList>
            <person name="Li H.-S."/>
            <person name="Huang Y.-H."/>
            <person name="Pang H."/>
        </authorList>
    </citation>
    <scope>NUCLEOTIDE SEQUENCE [LARGE SCALE GENOMIC DNA]</scope>
    <source>
        <strain evidence="3">SYSU_2023b</strain>
        <tissue evidence="3">Whole body</tissue>
    </source>
</reference>
<dbReference type="InterPro" id="IPR007527">
    <property type="entry name" value="Znf_SWIM"/>
</dbReference>